<evidence type="ECO:0000313" key="2">
    <source>
        <dbReference type="EMBL" id="ABK14840.1"/>
    </source>
</evidence>
<dbReference type="AlphaFoldDB" id="A0B816"/>
<accession>A0B816</accession>
<dbReference type="Gene3D" id="1.20.120.1200">
    <property type="entry name" value="NADH-ubiquinone/plastoquinone oxidoreductase chain 6, subunit NuoJ"/>
    <property type="match status" value="1"/>
</dbReference>
<dbReference type="GO" id="GO:0016491">
    <property type="term" value="F:oxidoreductase activity"/>
    <property type="evidence" value="ECO:0007669"/>
    <property type="project" value="UniProtKB-KW"/>
</dbReference>
<dbReference type="RefSeq" id="WP_011696233.1">
    <property type="nucleotide sequence ID" value="NC_008553.1"/>
</dbReference>
<evidence type="ECO:0000313" key="3">
    <source>
        <dbReference type="Proteomes" id="UP000000674"/>
    </source>
</evidence>
<keyword evidence="2" id="KW-0560">Oxidoreductase</keyword>
<dbReference type="InterPro" id="IPR042106">
    <property type="entry name" value="Nuo/plastoQ_OxRdtase_6_NuoJ"/>
</dbReference>
<dbReference type="EC" id="1.6.5.3" evidence="2"/>
<reference evidence="2 3" key="1">
    <citation type="submission" date="2006-10" db="EMBL/GenBank/DDBJ databases">
        <title>Complete sequence of Methanosaeta thermophila PT.</title>
        <authorList>
            <consortium name="US DOE Joint Genome Institute"/>
            <person name="Copeland A."/>
            <person name="Lucas S."/>
            <person name="Lapidus A."/>
            <person name="Barry K."/>
            <person name="Detter J.C."/>
            <person name="Glavina del Rio T."/>
            <person name="Hammon N."/>
            <person name="Israni S."/>
            <person name="Pitluck S."/>
            <person name="Chain P."/>
            <person name="Malfatti S."/>
            <person name="Shin M."/>
            <person name="Vergez L."/>
            <person name="Schmutz J."/>
            <person name="Larimer F."/>
            <person name="Land M."/>
            <person name="Hauser L."/>
            <person name="Kyrpides N."/>
            <person name="Kim E."/>
            <person name="Smith K.S."/>
            <person name="Ingram-Smith C."/>
            <person name="Richardson P."/>
        </authorList>
    </citation>
    <scope>NUCLEOTIDE SEQUENCE [LARGE SCALE GENOMIC DNA]</scope>
    <source>
        <strain evidence="3">DSM 6194 / JCM 14653 / NBRC 101360 / PT</strain>
    </source>
</reference>
<dbReference type="OrthoDB" id="384979at2157"/>
<dbReference type="GO" id="GO:0008137">
    <property type="term" value="F:NADH dehydrogenase (ubiquinone) activity"/>
    <property type="evidence" value="ECO:0007669"/>
    <property type="project" value="InterPro"/>
</dbReference>
<organism evidence="2 3">
    <name type="scientific">Methanothrix thermoacetophila (strain DSM 6194 / JCM 14653 / NBRC 101360 / PT)</name>
    <name type="common">Methanosaeta thermophila</name>
    <dbReference type="NCBI Taxonomy" id="349307"/>
    <lineage>
        <taxon>Archaea</taxon>
        <taxon>Methanobacteriati</taxon>
        <taxon>Methanobacteriota</taxon>
        <taxon>Stenosarchaea group</taxon>
        <taxon>Methanomicrobia</taxon>
        <taxon>Methanotrichales</taxon>
        <taxon>Methanotrichaceae</taxon>
        <taxon>Methanothrix</taxon>
    </lineage>
</organism>
<feature type="transmembrane region" description="Helical" evidence="1">
    <location>
        <begin position="62"/>
        <end position="84"/>
    </location>
</feature>
<dbReference type="KEGG" id="mtp:Mthe_1056"/>
<sequence>MVKAKTTILLVIFLAALIASISVTPWEYGEVKKQYSFQPAKEGVRMPESGIGDVGAELFTIYMFPFELLSLVLLAALIGAIYIARKEMA</sequence>
<keyword evidence="3" id="KW-1185">Reference proteome</keyword>
<dbReference type="STRING" id="349307.Mthe_1056"/>
<dbReference type="Proteomes" id="UP000000674">
    <property type="component" value="Chromosome"/>
</dbReference>
<evidence type="ECO:0000256" key="1">
    <source>
        <dbReference type="SAM" id="Phobius"/>
    </source>
</evidence>
<name>A0B816_METTP</name>
<dbReference type="Pfam" id="PF00499">
    <property type="entry name" value="Oxidored_q3"/>
    <property type="match status" value="1"/>
</dbReference>
<dbReference type="HOGENOM" id="CLU_2461766_0_0_2"/>
<gene>
    <name evidence="2" type="ordered locus">Mthe_1056</name>
</gene>
<protein>
    <submittedName>
        <fullName evidence="2">NADH dehydrogenase subunit J</fullName>
        <ecNumber evidence="2">1.6.5.3</ecNumber>
    </submittedName>
</protein>
<dbReference type="EMBL" id="CP000477">
    <property type="protein sequence ID" value="ABK14840.1"/>
    <property type="molecule type" value="Genomic_DNA"/>
</dbReference>
<proteinExistence type="predicted"/>
<dbReference type="InterPro" id="IPR001457">
    <property type="entry name" value="NADH_UbQ/plastoQ_OxRdtase_su6"/>
</dbReference>
<keyword evidence="1" id="KW-0472">Membrane</keyword>
<keyword evidence="1" id="KW-0812">Transmembrane</keyword>
<dbReference type="GeneID" id="77013102"/>
<keyword evidence="1" id="KW-1133">Transmembrane helix</keyword>